<evidence type="ECO:0000313" key="2">
    <source>
        <dbReference type="Proteomes" id="UP001596972"/>
    </source>
</evidence>
<dbReference type="Proteomes" id="UP001596972">
    <property type="component" value="Unassembled WGS sequence"/>
</dbReference>
<organism evidence="1 2">
    <name type="scientific">Actinomadura sediminis</name>
    <dbReference type="NCBI Taxonomy" id="1038904"/>
    <lineage>
        <taxon>Bacteria</taxon>
        <taxon>Bacillati</taxon>
        <taxon>Actinomycetota</taxon>
        <taxon>Actinomycetes</taxon>
        <taxon>Streptosporangiales</taxon>
        <taxon>Thermomonosporaceae</taxon>
        <taxon>Actinomadura</taxon>
    </lineage>
</organism>
<name>A0ABW3EMG9_9ACTN</name>
<protein>
    <submittedName>
        <fullName evidence="1">Uncharacterized protein</fullName>
    </submittedName>
</protein>
<gene>
    <name evidence="1" type="ORF">ACFQ11_07315</name>
</gene>
<keyword evidence="2" id="KW-1185">Reference proteome</keyword>
<proteinExistence type="predicted"/>
<accession>A0ABW3EMG9</accession>
<dbReference type="RefSeq" id="WP_378297147.1">
    <property type="nucleotide sequence ID" value="NZ_JBHTJA010000009.1"/>
</dbReference>
<sequence>MTDKMDQQEIDQVQEVLSGISMNAYEIIKMAIALEWENLHKSEALARSTVRDEMVKKVEGIA</sequence>
<comment type="caution">
    <text evidence="1">The sequence shown here is derived from an EMBL/GenBank/DDBJ whole genome shotgun (WGS) entry which is preliminary data.</text>
</comment>
<reference evidence="2" key="1">
    <citation type="journal article" date="2019" name="Int. J. Syst. Evol. Microbiol.">
        <title>The Global Catalogue of Microorganisms (GCM) 10K type strain sequencing project: providing services to taxonomists for standard genome sequencing and annotation.</title>
        <authorList>
            <consortium name="The Broad Institute Genomics Platform"/>
            <consortium name="The Broad Institute Genome Sequencing Center for Infectious Disease"/>
            <person name="Wu L."/>
            <person name="Ma J."/>
        </authorList>
    </citation>
    <scope>NUCLEOTIDE SEQUENCE [LARGE SCALE GENOMIC DNA]</scope>
    <source>
        <strain evidence="2">JCM 31202</strain>
    </source>
</reference>
<dbReference type="EMBL" id="JBHTJA010000009">
    <property type="protein sequence ID" value="MFD0900196.1"/>
    <property type="molecule type" value="Genomic_DNA"/>
</dbReference>
<evidence type="ECO:0000313" key="1">
    <source>
        <dbReference type="EMBL" id="MFD0900196.1"/>
    </source>
</evidence>